<organism evidence="1 2">
    <name type="scientific">Pangasianodon gigas</name>
    <name type="common">Mekong giant catfish</name>
    <name type="synonym">Pangasius gigas</name>
    <dbReference type="NCBI Taxonomy" id="30993"/>
    <lineage>
        <taxon>Eukaryota</taxon>
        <taxon>Metazoa</taxon>
        <taxon>Chordata</taxon>
        <taxon>Craniata</taxon>
        <taxon>Vertebrata</taxon>
        <taxon>Euteleostomi</taxon>
        <taxon>Actinopterygii</taxon>
        <taxon>Neopterygii</taxon>
        <taxon>Teleostei</taxon>
        <taxon>Ostariophysi</taxon>
        <taxon>Siluriformes</taxon>
        <taxon>Pangasiidae</taxon>
        <taxon>Pangasianodon</taxon>
    </lineage>
</organism>
<name>A0ACC5WXN7_PANGG</name>
<sequence length="322" mass="36388">MESRQQSVLQAGAAVQAELEEERRRYQGLLREFTRLEQRYDNLRDMSMLPIAERWPGLRRTNSTQSVSLDSISPISPSFGSFPDFSSSEESRRISVTSPFDRRPGSTEAPLNALMEDLGVSKDTGEKMQGEDLHHAYDAVRVANKFLERQLLAQRAEWEQEKIVLTQQLQEAHARDAPVSKELKELMEQLEVREHECCRLRRELKELKHTVTLRRILSYADVRVDVALSLAPGLAAQLLFLCVRQADCSRDEARARGLCTATVTAIKAALKETGRGEDVLPLQVELKEQVRMLGDVCIQAYQQLLSISESRLQPIIGTALSS</sequence>
<proteinExistence type="predicted"/>
<evidence type="ECO:0000313" key="2">
    <source>
        <dbReference type="Proteomes" id="UP000829447"/>
    </source>
</evidence>
<reference evidence="1 2" key="1">
    <citation type="journal article" date="2022" name="bioRxiv">
        <title>An ancient truncated duplication of the anti-Mullerian hormone receptor type 2 gene is a potential conserved master sex determinant in the Pangasiidae catfish family.</title>
        <authorList>
            <person name="Wen M."/>
            <person name="Pan Q."/>
            <person name="Jouanno E."/>
            <person name="Montfort J."/>
            <person name="Zahm M."/>
            <person name="Cabau C."/>
            <person name="Klopp C."/>
            <person name="Iampietro C."/>
            <person name="Roques C."/>
            <person name="Bouchez O."/>
            <person name="Castinel A."/>
            <person name="Donnadieu C."/>
            <person name="Parrinello H."/>
            <person name="Poncet C."/>
            <person name="Belmonte E."/>
            <person name="Gautier V."/>
            <person name="Avarre J.-C."/>
            <person name="Dugue R."/>
            <person name="Gustiano R."/>
            <person name="Ha T.T.T."/>
            <person name="Campet M."/>
            <person name="Sriphairoj K."/>
            <person name="Ribolli J."/>
            <person name="de Almeida F.L."/>
            <person name="Desvignes T."/>
            <person name="Postlethwait J.H."/>
            <person name="Bucao C.F."/>
            <person name="Robinson-Rechavi M."/>
            <person name="Bobe J."/>
            <person name="Herpin A."/>
            <person name="Guiguen Y."/>
        </authorList>
    </citation>
    <scope>NUCLEOTIDE SEQUENCE [LARGE SCALE GENOMIC DNA]</scope>
    <source>
        <strain evidence="1">YG-Dec2019</strain>
    </source>
</reference>
<accession>A0ACC5WXN7</accession>
<dbReference type="Proteomes" id="UP000829447">
    <property type="component" value="Linkage Group LG11"/>
</dbReference>
<gene>
    <name evidence="1" type="ORF">PGIGA_G00027460</name>
</gene>
<evidence type="ECO:0000313" key="1">
    <source>
        <dbReference type="EMBL" id="MCI4383524.1"/>
    </source>
</evidence>
<comment type="caution">
    <text evidence="1">The sequence shown here is derived from an EMBL/GenBank/DDBJ whole genome shotgun (WGS) entry which is preliminary data.</text>
</comment>
<keyword evidence="2" id="KW-1185">Reference proteome</keyword>
<dbReference type="EMBL" id="CM040464">
    <property type="protein sequence ID" value="MCI4383524.1"/>
    <property type="molecule type" value="Genomic_DNA"/>
</dbReference>
<protein>
    <submittedName>
        <fullName evidence="1">Uncharacterized protein</fullName>
    </submittedName>
</protein>